<feature type="transmembrane region" description="Helical" evidence="11">
    <location>
        <begin position="1588"/>
        <end position="1613"/>
    </location>
</feature>
<keyword evidence="6 11" id="KW-1133">Transmembrane helix</keyword>
<feature type="transmembrane region" description="Helical" evidence="11">
    <location>
        <begin position="1153"/>
        <end position="1170"/>
    </location>
</feature>
<feature type="transmembrane region" description="Helical" evidence="11">
    <location>
        <begin position="490"/>
        <end position="512"/>
    </location>
</feature>
<feature type="transmembrane region" description="Helical" evidence="11">
    <location>
        <begin position="1834"/>
        <end position="1856"/>
    </location>
</feature>
<feature type="region of interest" description="Disordered" evidence="10">
    <location>
        <begin position="1497"/>
        <end position="1519"/>
    </location>
</feature>
<comment type="caution">
    <text evidence="17">The sequence shown here is derived from an EMBL/GenBank/DDBJ whole genome shotgun (WGS) entry which is preliminary data.</text>
</comment>
<dbReference type="Pfam" id="PF12166">
    <property type="entry name" value="Piezo_cap"/>
    <property type="match status" value="1"/>
</dbReference>
<dbReference type="InterPro" id="IPR056768">
    <property type="entry name" value="THU_Piezo"/>
</dbReference>
<evidence type="ECO:0000259" key="12">
    <source>
        <dbReference type="Pfam" id="PF12166"/>
    </source>
</evidence>
<dbReference type="InterPro" id="IPR027272">
    <property type="entry name" value="Piezo"/>
</dbReference>
<feature type="transmembrane region" description="Helical" evidence="11">
    <location>
        <begin position="756"/>
        <end position="774"/>
    </location>
</feature>
<feature type="transmembrane region" description="Helical" evidence="11">
    <location>
        <begin position="397"/>
        <end position="417"/>
    </location>
</feature>
<keyword evidence="4" id="KW-1003">Cell membrane</keyword>
<keyword evidence="7" id="KW-0406">Ion transport</keyword>
<evidence type="ECO:0000256" key="6">
    <source>
        <dbReference type="ARBA" id="ARBA00022989"/>
    </source>
</evidence>
<keyword evidence="3" id="KW-0813">Transport</keyword>
<feature type="transmembrane region" description="Helical" evidence="11">
    <location>
        <begin position="1008"/>
        <end position="1031"/>
    </location>
</feature>
<feature type="transmembrane region" description="Helical" evidence="11">
    <location>
        <begin position="1792"/>
        <end position="1814"/>
    </location>
</feature>
<dbReference type="Pfam" id="PF24874">
    <property type="entry name" value="Piezo_THU9_anchor"/>
    <property type="match status" value="1"/>
</dbReference>
<feature type="transmembrane region" description="Helical" evidence="11">
    <location>
        <begin position="35"/>
        <end position="53"/>
    </location>
</feature>
<dbReference type="GO" id="GO:0008381">
    <property type="term" value="F:mechanosensitive monoatomic ion channel activity"/>
    <property type="evidence" value="ECO:0007669"/>
    <property type="project" value="InterPro"/>
</dbReference>
<evidence type="ECO:0000256" key="3">
    <source>
        <dbReference type="ARBA" id="ARBA00022448"/>
    </source>
</evidence>
<evidence type="ECO:0000259" key="14">
    <source>
        <dbReference type="Pfam" id="PF23188"/>
    </source>
</evidence>
<feature type="transmembrane region" description="Helical" evidence="11">
    <location>
        <begin position="1128"/>
        <end position="1147"/>
    </location>
</feature>
<dbReference type="InterPro" id="IPR031805">
    <property type="entry name" value="Piezo_TM25-28"/>
</dbReference>
<accession>A0AAN8QA17</accession>
<sequence>MSTKATRLVCYLLFRILLPITLLAAAVVRFNGLSFLYAIFLLITPLLSSPDVNTIKGVTGIYLKVLIAVSSLATLTQIIFHVTLVAIATEAEPYGSMFTNCSSNEQIARQLAVQRLDGVSVLNVVRLAATDGIVLIISLVVFLISFFLLKREANQLTSLPLITTKSRRRRGIPLIEFVGEFILNLLIAASGIILPSALSAVYFASFLILATLWSFYHILGRKFAFFRVFLLTFSGLHILALHLYQFQFFQEAVPHTSFISRLLGLTGIIKTDCNTPWQLHLHDDVKWEYYVNPGILLMLYWVLAFESRNYCHKKDEVLGDGEIVREKKRKKKRQPVSLERQHLVDDGENSNYNTMEATNKDEQPTTSRGADHGNETDEEDVHESSKKRDKTQKRSPLVTLFVYIMKHSYVLLLIAMMAWSITFHSWLTFVLLLGACILWMVPNSRRACLIISPLITFYAICLLIAQFIFSMNLKEDELPSKTGDLKFREIGLMKLRCYELALQVFFTLFFWLTMRQFMRERQAASQEIKGFPLRQVQRQTSTISEIISGGPISTDSIDGYDSNTMKMMGGYVWLLLCKYWIFVCAAMLLLISIQDVVVYRIIYMFLFLYFILAFQFSYVIWRATMFVFWWVVIVYSMAVLIMIYTYQFDEFPGYWRDGTGFSNATLSDIGLERYDTAGLFLKLLTPTAFVIIVILQIHYFHKPFLAYSSLNRYKKDEIAADPNPNVTDYTTDETGGTTTDTESVTQRRNKRWKQRVMYWLRTIWAFGSETWAKTSSLLWRVAEVHFFKLVVFTIMIVAASEVSAVSAVYVILMAIFLPLSTCHVVLSHVIQFWTALVLLAKMLYQLRLVKTDYWITNCSEPIDVGNHSLWENGTEVDNGVWVGLMKIYKLDVIISYYLRNYLVILLIIAFQSIVRYHQLQKYRQSQIFKPPTGVIFPEIKRENADKGIKNCLMYFANYFFYKYGLEICYITTATCVSIRVDAYAVLYAIFLGILLLMSRRSNARVWPVYTIILAVLLPIQYLSCIGFPLGLCLEYPWKHETPLDQNLEQWLFLPDYANSPHPFKLLADFFQLLFVCLQWKVFRIEMSSRVEEYGGGDNSDILPEVEANTPIPSFYTDFTTTTSSYLDVIKYAVFEYMFWVTLAIIFITGTTRINLFSMGYVIAVFCFMWYGQEFLLKPLRKLLRGWNILIGYTFFVLFAKACLQLVGCVYIKHLYANQCWLIQLLGINCWMSNIDITPPADVKCRIEEDNTGLAWDVVCFVFLLLQRRIYSCHYFRHVVDEIEAQHRLASRGAEYINRINIREVNRQRAAEDEILLNIKKKMKYLKDKQAKLKKNYVEPEEHYQAIRSGDYYLFDEESDEEEAPDQTDSLTFGKRSPSVKDVHLGPLQVVTTAMDSGAHAAIKKAASQERVSGDGGSTSDIKGKQDDTIDDDDVESPPETAKKWGSFAITLLRSIANWLIDLFNRISRNYRLVARKLEKEMKLEKLKIQTEKENLTVVERKNSSTSESDGGTKDAGDVSDNDLLEVKTSNVDHMDGAISSLSLDEQLLDEEDYIEDPESEFEKNQPIVYRLLKATYYVLVSRSELLCYFLMILNQMIYACLISLPLPLMVFLWGMLSIPRPSKRFWITIITYTEALVVIKYLFQFSFFPWNDVAFTDDPFWPPRIIGIEQKPNYASLDLVLLLALFIHRSILKRYGLWKDSDDIEADLMKAGEKELSPPCSPIPNDREVTLMEDGQGTTSVQNTSGSSIEESGEQKPKRPSKVKEGLKKCIKPLKDFYKQVTQSTYVATVDVYAPMFLCDFITFIIVVFGYWAFGPAQTSGAGDVTSYLSENRVPVPFLVMLITQFVLIIIDRALFLRKNVVGKFVFQIILVILIHMWMFFVLPAVTKRSFYDNIPAQLWYFTKCIYFGLSAYQIRCGYPTRILGNFLTKKYNYLNLFLFKGFLAVPFLLELRALMDWIWTDTTLALGSWLQMEDIYANIFVLKCWRHAEATYPTPRGNKRKTVVKYGVGGLLLFVIIFIIWFPLVLFSFANTVYVPNPPFQCKAEITIAGYQPLLSMNAQNLSIRTITSGEYDQLQKYYIRSRDASAFLSNYEREDITITKLKGTSTGLWGISPPSVDELIEQLKNTGGRMEFSLEFARESTSGASELISHQFSRDLDDKMTKDSLRILNNTLTGGTVNITKLFPRFIRLGSKGSANDVPSLLYGDHGIEYSNVSLELNHDQDVGNLSDVIQWWKASELLRGTLFSPNVKSRIATLSSDLSIITFNDRRAPAGFSIITGYGIIGLYISLVFVIGRFVRATIFIGVSFRIMFEELPFVDRVLQLCLDIYMVRESGDLPLEEDLFAKLIFLYRSPETIIRWSKYKLD</sequence>
<feature type="transmembrane region" description="Helical" evidence="11">
    <location>
        <begin position="951"/>
        <end position="972"/>
    </location>
</feature>
<dbReference type="InterPro" id="IPR056769">
    <property type="entry name" value="Piezo_TM1-24"/>
</dbReference>
<feature type="transmembrane region" description="Helical" evidence="11">
    <location>
        <begin position="423"/>
        <end position="441"/>
    </location>
</feature>
<name>A0AAN8QA17_PATCE</name>
<dbReference type="PANTHER" id="PTHR47049:SF2">
    <property type="entry name" value="PIEZO-TYPE MECHANOSENSITIVE ION CHANNEL HOMOLOG"/>
    <property type="match status" value="1"/>
</dbReference>
<feature type="transmembrane region" description="Helical" evidence="11">
    <location>
        <begin position="1182"/>
        <end position="1199"/>
    </location>
</feature>
<feature type="transmembrane region" description="Helical" evidence="11">
    <location>
        <begin position="2007"/>
        <end position="2031"/>
    </location>
</feature>
<keyword evidence="5 11" id="KW-0812">Transmembrane</keyword>
<organism evidence="17 18">
    <name type="scientific">Patella caerulea</name>
    <name type="common">Rayed Mediterranean limpet</name>
    <dbReference type="NCBI Taxonomy" id="87958"/>
    <lineage>
        <taxon>Eukaryota</taxon>
        <taxon>Metazoa</taxon>
        <taxon>Spiralia</taxon>
        <taxon>Lophotrochozoa</taxon>
        <taxon>Mollusca</taxon>
        <taxon>Gastropoda</taxon>
        <taxon>Patellogastropoda</taxon>
        <taxon>Patelloidea</taxon>
        <taxon>Patellidae</taxon>
        <taxon>Patella</taxon>
    </lineage>
</organism>
<evidence type="ECO:0000256" key="8">
    <source>
        <dbReference type="ARBA" id="ARBA00023136"/>
    </source>
</evidence>
<feature type="transmembrane region" description="Helical" evidence="11">
    <location>
        <begin position="132"/>
        <end position="150"/>
    </location>
</feature>
<feature type="transmembrane region" description="Helical" evidence="11">
    <location>
        <begin position="978"/>
        <end position="996"/>
    </location>
</feature>
<feature type="transmembrane region" description="Helical" evidence="11">
    <location>
        <begin position="287"/>
        <end position="305"/>
    </location>
</feature>
<feature type="transmembrane region" description="Helical" evidence="11">
    <location>
        <begin position="894"/>
        <end position="914"/>
    </location>
</feature>
<reference evidence="17 18" key="1">
    <citation type="submission" date="2024-01" db="EMBL/GenBank/DDBJ databases">
        <title>The genome of the rayed Mediterranean limpet Patella caerulea (Linnaeus, 1758).</title>
        <authorList>
            <person name="Anh-Thu Weber A."/>
            <person name="Halstead-Nussloch G."/>
        </authorList>
    </citation>
    <scope>NUCLEOTIDE SEQUENCE [LARGE SCALE GENOMIC DNA]</scope>
    <source>
        <strain evidence="17">AATW-2023a</strain>
        <tissue evidence="17">Whole specimen</tissue>
    </source>
</reference>
<feature type="transmembrane region" description="Helical" evidence="11">
    <location>
        <begin position="171"/>
        <end position="194"/>
    </location>
</feature>
<protein>
    <recommendedName>
        <fullName evidence="19">Piezo-type mechanosensitive ion channel component</fullName>
    </recommendedName>
</protein>
<feature type="domain" description="Piezo non-specific cation channel cap" evidence="12">
    <location>
        <begin position="2066"/>
        <end position="2362"/>
    </location>
</feature>
<feature type="region of interest" description="Disordered" evidence="10">
    <location>
        <begin position="347"/>
        <end position="390"/>
    </location>
</feature>
<feature type="transmembrane region" description="Helical" evidence="11">
    <location>
        <begin position="1932"/>
        <end position="1950"/>
    </location>
</feature>
<feature type="compositionally biased region" description="Basic and acidic residues" evidence="10">
    <location>
        <begin position="358"/>
        <end position="375"/>
    </location>
</feature>
<dbReference type="Pfam" id="PF15917">
    <property type="entry name" value="Piezo_TM25-28"/>
    <property type="match status" value="1"/>
</dbReference>
<feature type="domain" description="Piezo TM1-24" evidence="15">
    <location>
        <begin position="29"/>
        <end position="705"/>
    </location>
</feature>
<feature type="domain" description="Piezo TM25-28" evidence="13">
    <location>
        <begin position="1121"/>
        <end position="1338"/>
    </location>
</feature>
<feature type="transmembrane region" description="Helical" evidence="11">
    <location>
        <begin position="627"/>
        <end position="646"/>
    </location>
</feature>
<feature type="compositionally biased region" description="Polar residues" evidence="10">
    <location>
        <begin position="1736"/>
        <end position="1750"/>
    </location>
</feature>
<feature type="transmembrane region" description="Helical" evidence="11">
    <location>
        <begin position="448"/>
        <end position="470"/>
    </location>
</feature>
<feature type="domain" description="Piezo transmembrane helical unit" evidence="14">
    <location>
        <begin position="1580"/>
        <end position="1699"/>
    </location>
</feature>
<feature type="transmembrane region" description="Helical" evidence="11">
    <location>
        <begin position="824"/>
        <end position="844"/>
    </location>
</feature>
<evidence type="ECO:0000256" key="9">
    <source>
        <dbReference type="ARBA" id="ARBA00023303"/>
    </source>
</evidence>
<dbReference type="PANTHER" id="PTHR47049">
    <property type="entry name" value="PIEZO-TYPE MECHANOSENSITIVE ION CHANNEL HOMOLOG"/>
    <property type="match status" value="1"/>
</dbReference>
<evidence type="ECO:0000256" key="7">
    <source>
        <dbReference type="ARBA" id="ARBA00023065"/>
    </source>
</evidence>
<evidence type="ECO:0000313" key="17">
    <source>
        <dbReference type="EMBL" id="KAK6186045.1"/>
    </source>
</evidence>
<feature type="transmembrane region" description="Helical" evidence="11">
    <location>
        <begin position="224"/>
        <end position="244"/>
    </location>
</feature>
<comment type="similarity">
    <text evidence="2">Belongs to the PIEZO (TC 1.A.75) family.</text>
</comment>
<comment type="subcellular location">
    <subcellularLocation>
        <location evidence="1">Cell membrane</location>
        <topology evidence="1">Multi-pass membrane protein</topology>
    </subcellularLocation>
</comment>
<evidence type="ECO:0000259" key="13">
    <source>
        <dbReference type="Pfam" id="PF15917"/>
    </source>
</evidence>
<dbReference type="GO" id="GO:0005886">
    <property type="term" value="C:plasma membrane"/>
    <property type="evidence" value="ECO:0007669"/>
    <property type="project" value="UniProtKB-SubCell"/>
</dbReference>
<feature type="domain" description="Piezo THU9 and anchor" evidence="16">
    <location>
        <begin position="1790"/>
        <end position="2029"/>
    </location>
</feature>
<keyword evidence="18" id="KW-1185">Reference proteome</keyword>
<feature type="region of interest" description="Disordered" evidence="10">
    <location>
        <begin position="1401"/>
        <end position="1440"/>
    </location>
</feature>
<feature type="region of interest" description="Disordered" evidence="10">
    <location>
        <begin position="1736"/>
        <end position="1764"/>
    </location>
</feature>
<feature type="transmembrane region" description="Helical" evidence="11">
    <location>
        <begin position="200"/>
        <end position="219"/>
    </location>
</feature>
<evidence type="ECO:0000256" key="11">
    <source>
        <dbReference type="SAM" id="Phobius"/>
    </source>
</evidence>
<evidence type="ECO:0000256" key="5">
    <source>
        <dbReference type="ARBA" id="ARBA00022692"/>
    </source>
</evidence>
<feature type="transmembrane region" description="Helical" evidence="11">
    <location>
        <begin position="1865"/>
        <end position="1886"/>
    </location>
</feature>
<feature type="transmembrane region" description="Helical" evidence="11">
    <location>
        <begin position="597"/>
        <end position="620"/>
    </location>
</feature>
<dbReference type="Pfam" id="PF23188">
    <property type="entry name" value="THU_Piezo1"/>
    <property type="match status" value="1"/>
</dbReference>
<feature type="transmembrane region" description="Helical" evidence="11">
    <location>
        <begin position="571"/>
        <end position="591"/>
    </location>
</feature>
<evidence type="ECO:0000256" key="2">
    <source>
        <dbReference type="ARBA" id="ARBA00007821"/>
    </source>
</evidence>
<evidence type="ECO:0000256" key="1">
    <source>
        <dbReference type="ARBA" id="ARBA00004651"/>
    </source>
</evidence>
<feature type="transmembrane region" description="Helical" evidence="11">
    <location>
        <begin position="65"/>
        <end position="88"/>
    </location>
</feature>
<feature type="compositionally biased region" description="Basic and acidic residues" evidence="10">
    <location>
        <begin position="1753"/>
        <end position="1764"/>
    </location>
</feature>
<dbReference type="InterPro" id="IPR056770">
    <property type="entry name" value="Piezo_THU9_anchor"/>
</dbReference>
<evidence type="ECO:0000256" key="10">
    <source>
        <dbReference type="SAM" id="MobiDB-lite"/>
    </source>
</evidence>
<keyword evidence="8 11" id="KW-0472">Membrane</keyword>
<gene>
    <name evidence="17" type="ORF">SNE40_008157</name>
</gene>
<evidence type="ECO:0000259" key="16">
    <source>
        <dbReference type="Pfam" id="PF24874"/>
    </source>
</evidence>
<evidence type="ECO:0008006" key="19">
    <source>
        <dbReference type="Google" id="ProtNLM"/>
    </source>
</evidence>
<dbReference type="Pfam" id="PF24871">
    <property type="entry name" value="Piezo_TM1-24"/>
    <property type="match status" value="1"/>
</dbReference>
<proteinExistence type="inferred from homology"/>
<feature type="transmembrane region" description="Helical" evidence="11">
    <location>
        <begin position="679"/>
        <end position="700"/>
    </location>
</feature>
<feature type="transmembrane region" description="Helical" evidence="11">
    <location>
        <begin position="2273"/>
        <end position="2294"/>
    </location>
</feature>
<feature type="region of interest" description="Disordered" evidence="10">
    <location>
        <begin position="1357"/>
        <end position="1377"/>
    </location>
</feature>
<dbReference type="Proteomes" id="UP001347796">
    <property type="component" value="Unassembled WGS sequence"/>
</dbReference>
<evidence type="ECO:0000313" key="18">
    <source>
        <dbReference type="Proteomes" id="UP001347796"/>
    </source>
</evidence>
<evidence type="ECO:0000259" key="15">
    <source>
        <dbReference type="Pfam" id="PF24871"/>
    </source>
</evidence>
<feature type="transmembrane region" description="Helical" evidence="11">
    <location>
        <begin position="1625"/>
        <end position="1643"/>
    </location>
</feature>
<dbReference type="EMBL" id="JAZGQO010000006">
    <property type="protein sequence ID" value="KAK6186045.1"/>
    <property type="molecule type" value="Genomic_DNA"/>
</dbReference>
<dbReference type="InterPro" id="IPR031334">
    <property type="entry name" value="Piezo_cap_dom"/>
</dbReference>
<evidence type="ECO:0000256" key="4">
    <source>
        <dbReference type="ARBA" id="ARBA00022475"/>
    </source>
</evidence>
<keyword evidence="9" id="KW-0407">Ion channel</keyword>
<feature type="transmembrane region" description="Helical" evidence="11">
    <location>
        <begin position="786"/>
        <end position="812"/>
    </location>
</feature>